<dbReference type="Proteomes" id="UP001429357">
    <property type="component" value="Unassembled WGS sequence"/>
</dbReference>
<dbReference type="CDD" id="cd06261">
    <property type="entry name" value="TM_PBP2"/>
    <property type="match status" value="1"/>
</dbReference>
<evidence type="ECO:0000256" key="4">
    <source>
        <dbReference type="ARBA" id="ARBA00022692"/>
    </source>
</evidence>
<dbReference type="SUPFAM" id="SSF161098">
    <property type="entry name" value="MetI-like"/>
    <property type="match status" value="1"/>
</dbReference>
<evidence type="ECO:0000256" key="5">
    <source>
        <dbReference type="ARBA" id="ARBA00022970"/>
    </source>
</evidence>
<dbReference type="Gene3D" id="1.10.3720.10">
    <property type="entry name" value="MetI-like"/>
    <property type="match status" value="1"/>
</dbReference>
<organism evidence="10 11">
    <name type="scientific">Enterococcus diestrammenae</name>
    <dbReference type="NCBI Taxonomy" id="1155073"/>
    <lineage>
        <taxon>Bacteria</taxon>
        <taxon>Bacillati</taxon>
        <taxon>Bacillota</taxon>
        <taxon>Bacilli</taxon>
        <taxon>Lactobacillales</taxon>
        <taxon>Enterococcaceae</taxon>
        <taxon>Enterococcus</taxon>
    </lineage>
</organism>
<evidence type="ECO:0000313" key="10">
    <source>
        <dbReference type="EMBL" id="MEO1780773.1"/>
    </source>
</evidence>
<reference evidence="11" key="1">
    <citation type="submission" date="2016-06" db="EMBL/GenBank/DDBJ databases">
        <title>Four novel species of enterococci isolated from chicken manure.</title>
        <authorList>
            <person name="Van Tyne D."/>
        </authorList>
    </citation>
    <scope>NUCLEOTIDE SEQUENCE [LARGE SCALE GENOMIC DNA]</scope>
    <source>
        <strain evidence="11">JM9A</strain>
    </source>
</reference>
<comment type="similarity">
    <text evidence="8">Belongs to the binding-protein-dependent transport system permease family.</text>
</comment>
<feature type="transmembrane region" description="Helical" evidence="8">
    <location>
        <begin position="20"/>
        <end position="43"/>
    </location>
</feature>
<comment type="caution">
    <text evidence="10">The sequence shown here is derived from an EMBL/GenBank/DDBJ whole genome shotgun (WGS) entry which is preliminary data.</text>
</comment>
<dbReference type="PROSITE" id="PS50928">
    <property type="entry name" value="ABC_TM1"/>
    <property type="match status" value="1"/>
</dbReference>
<dbReference type="RefSeq" id="WP_161869566.1">
    <property type="nucleotide sequence ID" value="NZ_MAEI02000001.1"/>
</dbReference>
<accession>A0ABV0F162</accession>
<feature type="domain" description="ABC transmembrane type-1" evidence="9">
    <location>
        <begin position="20"/>
        <end position="218"/>
    </location>
</feature>
<dbReference type="EMBL" id="MAEI02000001">
    <property type="protein sequence ID" value="MEO1780773.1"/>
    <property type="molecule type" value="Genomic_DNA"/>
</dbReference>
<keyword evidence="2 8" id="KW-0813">Transport</keyword>
<keyword evidence="6 8" id="KW-1133">Transmembrane helix</keyword>
<dbReference type="Pfam" id="PF00528">
    <property type="entry name" value="BPD_transp_1"/>
    <property type="match status" value="1"/>
</dbReference>
<dbReference type="InterPro" id="IPR043429">
    <property type="entry name" value="ArtM/GltK/GlnP/TcyL/YhdX-like"/>
</dbReference>
<keyword evidence="5" id="KW-0029">Amino-acid transport</keyword>
<evidence type="ECO:0000256" key="3">
    <source>
        <dbReference type="ARBA" id="ARBA00022475"/>
    </source>
</evidence>
<evidence type="ECO:0000256" key="6">
    <source>
        <dbReference type="ARBA" id="ARBA00022989"/>
    </source>
</evidence>
<evidence type="ECO:0000256" key="7">
    <source>
        <dbReference type="ARBA" id="ARBA00023136"/>
    </source>
</evidence>
<evidence type="ECO:0000256" key="8">
    <source>
        <dbReference type="RuleBase" id="RU363032"/>
    </source>
</evidence>
<keyword evidence="7 8" id="KW-0472">Membrane</keyword>
<evidence type="ECO:0000256" key="2">
    <source>
        <dbReference type="ARBA" id="ARBA00022448"/>
    </source>
</evidence>
<protein>
    <submittedName>
        <fullName evidence="10">L-cystine transport system permease</fullName>
    </submittedName>
</protein>
<dbReference type="NCBIfam" id="TIGR01726">
    <property type="entry name" value="HEQRo_perm_3TM"/>
    <property type="match status" value="1"/>
</dbReference>
<evidence type="ECO:0000259" key="9">
    <source>
        <dbReference type="PROSITE" id="PS50928"/>
    </source>
</evidence>
<evidence type="ECO:0000256" key="1">
    <source>
        <dbReference type="ARBA" id="ARBA00004651"/>
    </source>
</evidence>
<sequence>MVQYDFSFVGQVLPQLLGYVPLTLAVCGVTALLGSLLGGFLAYGEMAGSPMLARLARGYIFVIRCTPPIVLLFLVFYGLPQLLRWGLGIETDGWSRGTFTVIALTLLFAAPVAEVFKTAYRAVPPGQKEAALTVGLTPLQAFYRILLPQACRIGAPNFANSLLNLLKDAALAYTIGLLDLMGGANLLISRNLGNHSLETYTATALIYWGLALVLAIVLQLYEKSWPSGSSKNRKLLAKSAPFKAINKNQEKQVKT</sequence>
<name>A0ABV0F162_9ENTE</name>
<dbReference type="InterPro" id="IPR010065">
    <property type="entry name" value="AA_ABC_transptr_permease_3TM"/>
</dbReference>
<dbReference type="InterPro" id="IPR000515">
    <property type="entry name" value="MetI-like"/>
</dbReference>
<dbReference type="PANTHER" id="PTHR30614:SF0">
    <property type="entry name" value="L-CYSTINE TRANSPORT SYSTEM PERMEASE PROTEIN TCYL"/>
    <property type="match status" value="1"/>
</dbReference>
<feature type="transmembrane region" description="Helical" evidence="8">
    <location>
        <begin position="55"/>
        <end position="77"/>
    </location>
</feature>
<reference evidence="10 11" key="2">
    <citation type="submission" date="2024-02" db="EMBL/GenBank/DDBJ databases">
        <title>The Genome Sequence of Enterococcus diestrammenae JM9A.</title>
        <authorList>
            <person name="Earl A."/>
            <person name="Manson A."/>
            <person name="Gilmore M."/>
            <person name="Sanders J."/>
            <person name="Shea T."/>
            <person name="Howe W."/>
            <person name="Livny J."/>
            <person name="Cuomo C."/>
            <person name="Neafsey D."/>
            <person name="Birren B."/>
        </authorList>
    </citation>
    <scope>NUCLEOTIDE SEQUENCE [LARGE SCALE GENOMIC DNA]</scope>
    <source>
        <strain evidence="10 11">JM9A</strain>
    </source>
</reference>
<evidence type="ECO:0000313" key="11">
    <source>
        <dbReference type="Proteomes" id="UP001429357"/>
    </source>
</evidence>
<keyword evidence="11" id="KW-1185">Reference proteome</keyword>
<feature type="transmembrane region" description="Helical" evidence="8">
    <location>
        <begin position="97"/>
        <end position="116"/>
    </location>
</feature>
<gene>
    <name evidence="10" type="ORF">BAU18_000324</name>
</gene>
<keyword evidence="3" id="KW-1003">Cell membrane</keyword>
<dbReference type="InterPro" id="IPR035906">
    <property type="entry name" value="MetI-like_sf"/>
</dbReference>
<keyword evidence="4 8" id="KW-0812">Transmembrane</keyword>
<feature type="transmembrane region" description="Helical" evidence="8">
    <location>
        <begin position="170"/>
        <end position="188"/>
    </location>
</feature>
<dbReference type="PANTHER" id="PTHR30614">
    <property type="entry name" value="MEMBRANE COMPONENT OF AMINO ACID ABC TRANSPORTER"/>
    <property type="match status" value="1"/>
</dbReference>
<comment type="subcellular location">
    <subcellularLocation>
        <location evidence="1 8">Cell membrane</location>
        <topology evidence="1 8">Multi-pass membrane protein</topology>
    </subcellularLocation>
</comment>
<feature type="transmembrane region" description="Helical" evidence="8">
    <location>
        <begin position="200"/>
        <end position="221"/>
    </location>
</feature>
<proteinExistence type="inferred from homology"/>